<accession>A0A1I0REK3</accession>
<organism evidence="1 2">
    <name type="scientific">Chitinophaga arvensicola</name>
    <dbReference type="NCBI Taxonomy" id="29529"/>
    <lineage>
        <taxon>Bacteria</taxon>
        <taxon>Pseudomonadati</taxon>
        <taxon>Bacteroidota</taxon>
        <taxon>Chitinophagia</taxon>
        <taxon>Chitinophagales</taxon>
        <taxon>Chitinophagaceae</taxon>
        <taxon>Chitinophaga</taxon>
    </lineage>
</organism>
<keyword evidence="2" id="KW-1185">Reference proteome</keyword>
<evidence type="ECO:0008006" key="3">
    <source>
        <dbReference type="Google" id="ProtNLM"/>
    </source>
</evidence>
<gene>
    <name evidence="1" type="ORF">SAMN04488122_2725</name>
</gene>
<dbReference type="EMBL" id="FOJG01000001">
    <property type="protein sequence ID" value="SEW39278.1"/>
    <property type="molecule type" value="Genomic_DNA"/>
</dbReference>
<evidence type="ECO:0000313" key="1">
    <source>
        <dbReference type="EMBL" id="SEW39278.1"/>
    </source>
</evidence>
<proteinExistence type="predicted"/>
<dbReference type="AlphaFoldDB" id="A0A1I0REK3"/>
<dbReference type="OrthoDB" id="328886at2"/>
<dbReference type="RefSeq" id="WP_089895516.1">
    <property type="nucleotide sequence ID" value="NZ_FOJG01000001.1"/>
</dbReference>
<name>A0A1I0REK3_9BACT</name>
<evidence type="ECO:0000313" key="2">
    <source>
        <dbReference type="Proteomes" id="UP000199310"/>
    </source>
</evidence>
<reference evidence="2" key="1">
    <citation type="submission" date="2016-10" db="EMBL/GenBank/DDBJ databases">
        <authorList>
            <person name="Varghese N."/>
            <person name="Submissions S."/>
        </authorList>
    </citation>
    <scope>NUCLEOTIDE SEQUENCE [LARGE SCALE GENOMIC DNA]</scope>
    <source>
        <strain evidence="2">DSM 3695</strain>
    </source>
</reference>
<sequence>MEPYTLTNDIEVFYVRATTFPEGIKPAFEKLVSLLPSMAGRHLYGISRPENNQGIVYRAAVNAKYPGEGAKYGCESFTIRKGTYMTEVLKNYEENMMQVSQTFDALLEQPHLDPQGYCLEEYINDTDMRCMVPLKAA</sequence>
<dbReference type="Proteomes" id="UP000199310">
    <property type="component" value="Unassembled WGS sequence"/>
</dbReference>
<protein>
    <recommendedName>
        <fullName evidence="3">GyrI-like small molecule binding domain-containing protein</fullName>
    </recommendedName>
</protein>